<gene>
    <name evidence="2" type="ORF">GCM10017596_10750</name>
</gene>
<evidence type="ECO:0000313" key="3">
    <source>
        <dbReference type="Proteomes" id="UP001142325"/>
    </source>
</evidence>
<sequence length="201" mass="20971">MNTAPAPTRAQRSATADFVTVILFAIAAGIGTIITTTLRLFDMFRPDGFAWRLHIDELPVDTSFGAALTDSVLVVSPDVNAVSMASGAVSGIIAGLAALTVTAAVAFVAWRFLRGGFFVTATARAFDVIGWTLLIGGVGVMSFDTLARNGVLAAVGIEGEPIHPTEFAAFAPVWAIAVAVGLLGHAFRRGIRLQKETEGLV</sequence>
<evidence type="ECO:0000256" key="1">
    <source>
        <dbReference type="SAM" id="Phobius"/>
    </source>
</evidence>
<evidence type="ECO:0008006" key="4">
    <source>
        <dbReference type="Google" id="ProtNLM"/>
    </source>
</evidence>
<keyword evidence="1" id="KW-0472">Membrane</keyword>
<dbReference type="RefSeq" id="WP_204939009.1">
    <property type="nucleotide sequence ID" value="NZ_BAAAUM010000001.1"/>
</dbReference>
<reference evidence="2" key="1">
    <citation type="journal article" date="2014" name="Int. J. Syst. Evol. Microbiol.">
        <title>Complete genome sequence of Corynebacterium casei LMG S-19264T (=DSM 44701T), isolated from a smear-ripened cheese.</title>
        <authorList>
            <consortium name="US DOE Joint Genome Institute (JGI-PGF)"/>
            <person name="Walter F."/>
            <person name="Albersmeier A."/>
            <person name="Kalinowski J."/>
            <person name="Ruckert C."/>
        </authorList>
    </citation>
    <scope>NUCLEOTIDE SEQUENCE</scope>
    <source>
        <strain evidence="2">VKM Ac-1958</strain>
    </source>
</reference>
<dbReference type="Proteomes" id="UP001142325">
    <property type="component" value="Unassembled WGS sequence"/>
</dbReference>
<accession>A0A9W6HS23</accession>
<keyword evidence="3" id="KW-1185">Reference proteome</keyword>
<keyword evidence="1" id="KW-1133">Transmembrane helix</keyword>
<reference evidence="2" key="2">
    <citation type="submission" date="2023-01" db="EMBL/GenBank/DDBJ databases">
        <authorList>
            <person name="Sun Q."/>
            <person name="Evtushenko L."/>
        </authorList>
    </citation>
    <scope>NUCLEOTIDE SEQUENCE</scope>
    <source>
        <strain evidence="2">VKM Ac-1958</strain>
    </source>
</reference>
<protein>
    <recommendedName>
        <fullName evidence="4">DUF2975 domain-containing protein</fullName>
    </recommendedName>
</protein>
<feature type="transmembrane region" description="Helical" evidence="1">
    <location>
        <begin position="92"/>
        <end position="113"/>
    </location>
</feature>
<dbReference type="AlphaFoldDB" id="A0A9W6HS23"/>
<name>A0A9W6HS23_9MICO</name>
<comment type="caution">
    <text evidence="2">The sequence shown here is derived from an EMBL/GenBank/DDBJ whole genome shotgun (WGS) entry which is preliminary data.</text>
</comment>
<dbReference type="EMBL" id="BSET01000001">
    <property type="protein sequence ID" value="GLK01360.1"/>
    <property type="molecule type" value="Genomic_DNA"/>
</dbReference>
<organism evidence="2 3">
    <name type="scientific">Microbacterium keratanolyticum</name>
    <dbReference type="NCBI Taxonomy" id="67574"/>
    <lineage>
        <taxon>Bacteria</taxon>
        <taxon>Bacillati</taxon>
        <taxon>Actinomycetota</taxon>
        <taxon>Actinomycetes</taxon>
        <taxon>Micrococcales</taxon>
        <taxon>Microbacteriaceae</taxon>
        <taxon>Microbacterium</taxon>
    </lineage>
</organism>
<feature type="transmembrane region" description="Helical" evidence="1">
    <location>
        <begin position="18"/>
        <end position="41"/>
    </location>
</feature>
<proteinExistence type="predicted"/>
<feature type="transmembrane region" description="Helical" evidence="1">
    <location>
        <begin position="125"/>
        <end position="147"/>
    </location>
</feature>
<keyword evidence="1" id="KW-0812">Transmembrane</keyword>
<evidence type="ECO:0000313" key="2">
    <source>
        <dbReference type="EMBL" id="GLK01360.1"/>
    </source>
</evidence>
<feature type="transmembrane region" description="Helical" evidence="1">
    <location>
        <begin position="167"/>
        <end position="187"/>
    </location>
</feature>